<accession>A0A9D4TGP6</accession>
<feature type="compositionally biased region" description="Low complexity" evidence="4">
    <location>
        <begin position="152"/>
        <end position="162"/>
    </location>
</feature>
<organism evidence="5 6">
    <name type="scientific">Chlorella vulgaris</name>
    <name type="common">Green alga</name>
    <dbReference type="NCBI Taxonomy" id="3077"/>
    <lineage>
        <taxon>Eukaryota</taxon>
        <taxon>Viridiplantae</taxon>
        <taxon>Chlorophyta</taxon>
        <taxon>core chlorophytes</taxon>
        <taxon>Trebouxiophyceae</taxon>
        <taxon>Chlorellales</taxon>
        <taxon>Chlorellaceae</taxon>
        <taxon>Chlorella clade</taxon>
        <taxon>Chlorella</taxon>
    </lineage>
</organism>
<gene>
    <name evidence="5" type="ORF">D9Q98_008408</name>
</gene>
<dbReference type="OrthoDB" id="514702at2759"/>
<feature type="repeat" description="PPR" evidence="3">
    <location>
        <begin position="405"/>
        <end position="439"/>
    </location>
</feature>
<dbReference type="PANTHER" id="PTHR47447:SF17">
    <property type="entry name" value="OS12G0638900 PROTEIN"/>
    <property type="match status" value="1"/>
</dbReference>
<feature type="repeat" description="PPR" evidence="3">
    <location>
        <begin position="476"/>
        <end position="510"/>
    </location>
</feature>
<name>A0A9D4TGP6_CHLVU</name>
<reference evidence="5" key="2">
    <citation type="submission" date="2020-11" db="EMBL/GenBank/DDBJ databases">
        <authorList>
            <person name="Cecchin M."/>
            <person name="Marcolungo L."/>
            <person name="Rossato M."/>
            <person name="Girolomoni L."/>
            <person name="Cosentino E."/>
            <person name="Cuine S."/>
            <person name="Li-Beisson Y."/>
            <person name="Delledonne M."/>
            <person name="Ballottari M."/>
        </authorList>
    </citation>
    <scope>NUCLEOTIDE SEQUENCE</scope>
    <source>
        <strain evidence="5">211/11P</strain>
        <tissue evidence="5">Whole cell</tissue>
    </source>
</reference>
<protein>
    <recommendedName>
        <fullName evidence="7">Pentatricopeptide repeat-containing protein</fullName>
    </recommendedName>
</protein>
<reference evidence="5" key="1">
    <citation type="journal article" date="2019" name="Plant J.">
        <title>Chlorella vulgaris genome assembly and annotation reveals the molecular basis for metabolic acclimation to high light conditions.</title>
        <authorList>
            <person name="Cecchin M."/>
            <person name="Marcolungo L."/>
            <person name="Rossato M."/>
            <person name="Girolomoni L."/>
            <person name="Cosentino E."/>
            <person name="Cuine S."/>
            <person name="Li-Beisson Y."/>
            <person name="Delledonne M."/>
            <person name="Ballottari M."/>
        </authorList>
    </citation>
    <scope>NUCLEOTIDE SEQUENCE</scope>
    <source>
        <strain evidence="5">211/11P</strain>
    </source>
</reference>
<evidence type="ECO:0000256" key="2">
    <source>
        <dbReference type="ARBA" id="ARBA00022737"/>
    </source>
</evidence>
<evidence type="ECO:0000256" key="1">
    <source>
        <dbReference type="ARBA" id="ARBA00007626"/>
    </source>
</evidence>
<keyword evidence="6" id="KW-1185">Reference proteome</keyword>
<evidence type="ECO:0008006" key="7">
    <source>
        <dbReference type="Google" id="ProtNLM"/>
    </source>
</evidence>
<feature type="compositionally biased region" description="Gly residues" evidence="4">
    <location>
        <begin position="163"/>
        <end position="182"/>
    </location>
</feature>
<dbReference type="Gene3D" id="1.25.40.10">
    <property type="entry name" value="Tetratricopeptide repeat domain"/>
    <property type="match status" value="3"/>
</dbReference>
<feature type="compositionally biased region" description="Low complexity" evidence="4">
    <location>
        <begin position="578"/>
        <end position="624"/>
    </location>
</feature>
<dbReference type="AlphaFoldDB" id="A0A9D4TGP6"/>
<feature type="compositionally biased region" description="Low complexity" evidence="4">
    <location>
        <begin position="15"/>
        <end position="30"/>
    </location>
</feature>
<dbReference type="Pfam" id="PF13812">
    <property type="entry name" value="PPR_3"/>
    <property type="match status" value="1"/>
</dbReference>
<evidence type="ECO:0000256" key="3">
    <source>
        <dbReference type="PROSITE-ProRule" id="PRU00708"/>
    </source>
</evidence>
<feature type="compositionally biased region" description="Polar residues" evidence="4">
    <location>
        <begin position="50"/>
        <end position="59"/>
    </location>
</feature>
<sequence>MVAMAVVERSEAEAADSASSSPPVAAATMATDLAHHHARQGTHRTHARSETTPVRSSAQLGVDGANSLAKHQLTPSRPQQQRRWQPRKEHVASTDTNSTRINNKSNTSASSSTSAITSRRRVDKAADEGSSGANRSGTSGVGSRRRKGGSNTGSPRGSTSATGAGGRSSSGAGARTGGGEGRVPGLQQRVVDHLVGGGFDEALLETVPPHTLNWVLKSLGEQGAAAAAEQLFHWMRVKGLATQHSFAKLCQAYGVARQPWKAFQVWRTVRRMPQAAVLSGPQAAVALVLCYRSTADHRGAQAALQALLDHRFPLNRYAFNAAIRVCADAAAADDALALLTRLRELAARERQGLPLWDQAGESDDPQQPRQSSGGGGDAAAAAAANSSDCGGGVRASGGSSELHTDCRSYSAALAAVAAQGQWNRATQLHRWMVEDGVQADAHLCTQLLSCYSAAGQAAAAQRLFDSMLLDGTPHPNRTHWNALLLAYAGARDPRGCAAAYARMMAEGVPPDAYSMQALLRAAFFTKQGLAAVRAVRREMQRHRVQLNRKLGTAMLCCLRHVRVPAAEGDPTAALLPGSQPRPSVRQQPQQQHQSQQHQLQQYDQQHHQSQQQQQQQQQYQQQQRPRVDERAECLAEAAAVFAEMRAQAAQQRSPLDLRAYNSLLLVQLAAADHEGVLSTFRELEGEESLRPDATTLGIVISTCQAEGWLDEAEQYQQLLEGSRLLGALQGDEYEGSYHRSYHQRRA</sequence>
<dbReference type="Proteomes" id="UP001055712">
    <property type="component" value="Unassembled WGS sequence"/>
</dbReference>
<dbReference type="InterPro" id="IPR002885">
    <property type="entry name" value="PPR_rpt"/>
</dbReference>
<feature type="region of interest" description="Disordered" evidence="4">
    <location>
        <begin position="1"/>
        <end position="184"/>
    </location>
</feature>
<comment type="caution">
    <text evidence="5">The sequence shown here is derived from an EMBL/GenBank/DDBJ whole genome shotgun (WGS) entry which is preliminary data.</text>
</comment>
<feature type="compositionally biased region" description="Basic residues" evidence="4">
    <location>
        <begin position="36"/>
        <end position="46"/>
    </location>
</feature>
<evidence type="ECO:0000313" key="6">
    <source>
        <dbReference type="Proteomes" id="UP001055712"/>
    </source>
</evidence>
<proteinExistence type="inferred from homology"/>
<dbReference type="InterPro" id="IPR011990">
    <property type="entry name" value="TPR-like_helical_dom_sf"/>
</dbReference>
<dbReference type="EMBL" id="SIDB01000012">
    <property type="protein sequence ID" value="KAI3425030.1"/>
    <property type="molecule type" value="Genomic_DNA"/>
</dbReference>
<keyword evidence="2" id="KW-0677">Repeat</keyword>
<comment type="similarity">
    <text evidence="1">Belongs to the PPR family. P subfamily.</text>
</comment>
<dbReference type="PROSITE" id="PS51375">
    <property type="entry name" value="PPR"/>
    <property type="match status" value="2"/>
</dbReference>
<evidence type="ECO:0000313" key="5">
    <source>
        <dbReference type="EMBL" id="KAI3425030.1"/>
    </source>
</evidence>
<feature type="region of interest" description="Disordered" evidence="4">
    <location>
        <begin position="569"/>
        <end position="627"/>
    </location>
</feature>
<feature type="region of interest" description="Disordered" evidence="4">
    <location>
        <begin position="353"/>
        <end position="383"/>
    </location>
</feature>
<dbReference type="PANTHER" id="PTHR47447">
    <property type="entry name" value="OS03G0856100 PROTEIN"/>
    <property type="match status" value="1"/>
</dbReference>
<evidence type="ECO:0000256" key="4">
    <source>
        <dbReference type="SAM" id="MobiDB-lite"/>
    </source>
</evidence>
<feature type="compositionally biased region" description="Low complexity" evidence="4">
    <location>
        <begin position="101"/>
        <end position="117"/>
    </location>
</feature>